<proteinExistence type="predicted"/>
<keyword evidence="2" id="KW-0677">Repeat</keyword>
<name>A0AA39RU42_ACESA</name>
<feature type="domain" description="Gnk2-homologous" evidence="6">
    <location>
        <begin position="143"/>
        <end position="249"/>
    </location>
</feature>
<feature type="region of interest" description="Disordered" evidence="3">
    <location>
        <begin position="219"/>
        <end position="239"/>
    </location>
</feature>
<dbReference type="AlphaFoldDB" id="A0AA39RU42"/>
<reference evidence="7" key="1">
    <citation type="journal article" date="2022" name="Plant J.">
        <title>Strategies of tolerance reflected in two North American maple genomes.</title>
        <authorList>
            <person name="McEvoy S.L."/>
            <person name="Sezen U.U."/>
            <person name="Trouern-Trend A."/>
            <person name="McMahon S.M."/>
            <person name="Schaberg P.G."/>
            <person name="Yang J."/>
            <person name="Wegrzyn J.L."/>
            <person name="Swenson N.G."/>
        </authorList>
    </citation>
    <scope>NUCLEOTIDE SEQUENCE</scope>
    <source>
        <strain evidence="7">NS2018</strain>
    </source>
</reference>
<keyword evidence="4" id="KW-0812">Transmembrane</keyword>
<comment type="caution">
    <text evidence="7">The sequence shown here is derived from an EMBL/GenBank/DDBJ whole genome shotgun (WGS) entry which is preliminary data.</text>
</comment>
<protein>
    <recommendedName>
        <fullName evidence="6">Gnk2-homologous domain-containing protein</fullName>
    </recommendedName>
</protein>
<feature type="chain" id="PRO_5041228646" description="Gnk2-homologous domain-containing protein" evidence="5">
    <location>
        <begin position="32"/>
        <end position="462"/>
    </location>
</feature>
<dbReference type="PANTHER" id="PTHR32099:SF36">
    <property type="entry name" value="CYSTEINE-RICH REPEAT SECRETORY PROTEIN 38-LIKE"/>
    <property type="match status" value="1"/>
</dbReference>
<dbReference type="Gene3D" id="3.30.430.20">
    <property type="entry name" value="Gnk2 domain, C-X8-C-X2-C motif"/>
    <property type="match status" value="2"/>
</dbReference>
<sequence length="462" mass="51685">MAIVELSATTTIRSLWLISFLSLFMLQISLADDKVTPIGYSCNDTNNNNTASGMYIFNQGRLFTQNHYTDGLNYNRTSEGEDPDKVYGLYLCRGDVTKQTCQSCISSAIGDPVKDCMNTKSAIIWYEECMVRYSDRPFSFTFESVPALTMWGHNNSDPVAFRKALHQSFSQLIADAISSELKYATDIVSISSSVTLYTMVQCIPDLSEEDCRNCLNTQEPVSPVEAPPPVSDNTGGADLGRNRKENRAWIPITISLVAVVVMVLLGSLIWQIRRRNKRHKEEESNSQEVQLLRLREGKIGNDYSYDTLQGEKQMESQEFPLFPLDLTLEATQHFSDENKLGEGGFGPVYNTWKLWCEEQAPELMDPVLVQSCNQVELLKYIHIGLLCVQEDQTDRPSMSSVVAMLVTDNIRLPQPTQPAFSVGRAARQGQSLSDVNFFSNEATRSQGLSSSNASDFSNEAAR</sequence>
<keyword evidence="4" id="KW-0472">Membrane</keyword>
<dbReference type="CDD" id="cd23509">
    <property type="entry name" value="Gnk2-like"/>
    <property type="match status" value="2"/>
</dbReference>
<feature type="domain" description="Gnk2-homologous" evidence="6">
    <location>
        <begin position="36"/>
        <end position="138"/>
    </location>
</feature>
<evidence type="ECO:0000313" key="8">
    <source>
        <dbReference type="Proteomes" id="UP001168877"/>
    </source>
</evidence>
<dbReference type="InterPro" id="IPR038408">
    <property type="entry name" value="GNK2_sf"/>
</dbReference>
<evidence type="ECO:0000259" key="6">
    <source>
        <dbReference type="PROSITE" id="PS51473"/>
    </source>
</evidence>
<dbReference type="Proteomes" id="UP001168877">
    <property type="component" value="Unassembled WGS sequence"/>
</dbReference>
<reference evidence="7" key="2">
    <citation type="submission" date="2023-06" db="EMBL/GenBank/DDBJ databases">
        <authorList>
            <person name="Swenson N.G."/>
            <person name="Wegrzyn J.L."/>
            <person name="Mcevoy S.L."/>
        </authorList>
    </citation>
    <scope>NUCLEOTIDE SEQUENCE</scope>
    <source>
        <strain evidence="7">NS2018</strain>
        <tissue evidence="7">Leaf</tissue>
    </source>
</reference>
<accession>A0AA39RU42</accession>
<evidence type="ECO:0000256" key="1">
    <source>
        <dbReference type="ARBA" id="ARBA00022729"/>
    </source>
</evidence>
<keyword evidence="1 5" id="KW-0732">Signal</keyword>
<evidence type="ECO:0000256" key="2">
    <source>
        <dbReference type="ARBA" id="ARBA00022737"/>
    </source>
</evidence>
<dbReference type="PROSITE" id="PS51473">
    <property type="entry name" value="GNK2"/>
    <property type="match status" value="2"/>
</dbReference>
<dbReference type="Gene3D" id="1.10.510.10">
    <property type="entry name" value="Transferase(Phosphotransferase) domain 1"/>
    <property type="match status" value="1"/>
</dbReference>
<feature type="signal peptide" evidence="5">
    <location>
        <begin position="1"/>
        <end position="31"/>
    </location>
</feature>
<keyword evidence="4" id="KW-1133">Transmembrane helix</keyword>
<evidence type="ECO:0000313" key="7">
    <source>
        <dbReference type="EMBL" id="KAK0578100.1"/>
    </source>
</evidence>
<keyword evidence="8" id="KW-1185">Reference proteome</keyword>
<dbReference type="Pfam" id="PF01657">
    <property type="entry name" value="Stress-antifung"/>
    <property type="match status" value="2"/>
</dbReference>
<dbReference type="InterPro" id="IPR002902">
    <property type="entry name" value="GNK2"/>
</dbReference>
<gene>
    <name evidence="7" type="ORF">LWI29_005090</name>
</gene>
<evidence type="ECO:0000256" key="4">
    <source>
        <dbReference type="SAM" id="Phobius"/>
    </source>
</evidence>
<dbReference type="EMBL" id="JAUESC010000385">
    <property type="protein sequence ID" value="KAK0578100.1"/>
    <property type="molecule type" value="Genomic_DNA"/>
</dbReference>
<feature type="transmembrane region" description="Helical" evidence="4">
    <location>
        <begin position="248"/>
        <end position="270"/>
    </location>
</feature>
<evidence type="ECO:0000256" key="5">
    <source>
        <dbReference type="SAM" id="SignalP"/>
    </source>
</evidence>
<dbReference type="PANTHER" id="PTHR32099">
    <property type="entry name" value="CYSTEINE-RICH REPEAT SECRETORY PROTEIN"/>
    <property type="match status" value="1"/>
</dbReference>
<evidence type="ECO:0000256" key="3">
    <source>
        <dbReference type="SAM" id="MobiDB-lite"/>
    </source>
</evidence>
<organism evidence="7 8">
    <name type="scientific">Acer saccharum</name>
    <name type="common">Sugar maple</name>
    <dbReference type="NCBI Taxonomy" id="4024"/>
    <lineage>
        <taxon>Eukaryota</taxon>
        <taxon>Viridiplantae</taxon>
        <taxon>Streptophyta</taxon>
        <taxon>Embryophyta</taxon>
        <taxon>Tracheophyta</taxon>
        <taxon>Spermatophyta</taxon>
        <taxon>Magnoliopsida</taxon>
        <taxon>eudicotyledons</taxon>
        <taxon>Gunneridae</taxon>
        <taxon>Pentapetalae</taxon>
        <taxon>rosids</taxon>
        <taxon>malvids</taxon>
        <taxon>Sapindales</taxon>
        <taxon>Sapindaceae</taxon>
        <taxon>Hippocastanoideae</taxon>
        <taxon>Acereae</taxon>
        <taxon>Acer</taxon>
    </lineage>
</organism>